<dbReference type="GO" id="GO:0042597">
    <property type="term" value="C:periplasmic space"/>
    <property type="evidence" value="ECO:0007669"/>
    <property type="project" value="UniProtKB-ARBA"/>
</dbReference>
<dbReference type="RefSeq" id="WP_011944089.1">
    <property type="nucleotide sequence ID" value="NC_009486.1"/>
</dbReference>
<dbReference type="Gene3D" id="3.10.105.10">
    <property type="entry name" value="Dipeptide-binding Protein, Domain 3"/>
    <property type="match status" value="1"/>
</dbReference>
<dbReference type="EMBL" id="CP000702">
    <property type="protein sequence ID" value="ABQ47682.1"/>
    <property type="molecule type" value="Genomic_DNA"/>
</dbReference>
<evidence type="ECO:0000259" key="1">
    <source>
        <dbReference type="Pfam" id="PF00496"/>
    </source>
</evidence>
<dbReference type="Pfam" id="PF00496">
    <property type="entry name" value="SBP_bac_5"/>
    <property type="match status" value="1"/>
</dbReference>
<evidence type="ECO:0000313" key="2">
    <source>
        <dbReference type="EMBL" id="ABQ47682.1"/>
    </source>
</evidence>
<dbReference type="InterPro" id="IPR000914">
    <property type="entry name" value="SBP_5_dom"/>
</dbReference>
<proteinExistence type="predicted"/>
<name>A5INA9_THEP1</name>
<dbReference type="eggNOG" id="COG0747">
    <property type="taxonomic scope" value="Bacteria"/>
</dbReference>
<reference evidence="3" key="1">
    <citation type="submission" date="2007-05" db="EMBL/GenBank/DDBJ databases">
        <title>Complete sequence of Thermotoga petrophila RKU-1.</title>
        <authorList>
            <consortium name="US DOE Joint Genome Institute"/>
            <person name="Copeland A."/>
            <person name="Lucas S."/>
            <person name="Lapidus A."/>
            <person name="Barry K."/>
            <person name="Glavina del Rio T."/>
            <person name="Dalin E."/>
            <person name="Tice H."/>
            <person name="Pitluck S."/>
            <person name="Sims D."/>
            <person name="Brettin T."/>
            <person name="Bruce D."/>
            <person name="Detter J.C."/>
            <person name="Han C."/>
            <person name="Tapia R."/>
            <person name="Schmutz J."/>
            <person name="Larimer F."/>
            <person name="Land M."/>
            <person name="Hauser L."/>
            <person name="Kyrpides N."/>
            <person name="Mikhailova N."/>
            <person name="Nelson K."/>
            <person name="Gogarten J.P."/>
            <person name="Noll K."/>
            <person name="Richardson P."/>
        </authorList>
    </citation>
    <scope>NUCLEOTIDE SEQUENCE [LARGE SCALE GENOMIC DNA]</scope>
    <source>
        <strain evidence="3">ATCC BAA-488 / DSM 13995 / JCM 10881 / RKU-1</strain>
    </source>
</reference>
<dbReference type="GO" id="GO:0015833">
    <property type="term" value="P:peptide transport"/>
    <property type="evidence" value="ECO:0007669"/>
    <property type="project" value="TreeGrafter"/>
</dbReference>
<accession>A5INA9</accession>
<protein>
    <submittedName>
        <fullName evidence="2">Extracellular solute-binding protein, family 5</fullName>
    </submittedName>
</protein>
<organism evidence="2 3">
    <name type="scientific">Thermotoga petrophila (strain ATCC BAA-488 / DSM 13995 / JCM 10881 / RKU-1)</name>
    <dbReference type="NCBI Taxonomy" id="390874"/>
    <lineage>
        <taxon>Bacteria</taxon>
        <taxon>Thermotogati</taxon>
        <taxon>Thermotogota</taxon>
        <taxon>Thermotogae</taxon>
        <taxon>Thermotogales</taxon>
        <taxon>Thermotogaceae</taxon>
        <taxon>Thermotoga</taxon>
    </lineage>
</organism>
<dbReference type="Proteomes" id="UP000006558">
    <property type="component" value="Chromosome"/>
</dbReference>
<dbReference type="FunFam" id="3.10.105.10:FF:000034">
    <property type="entry name" value="Oligopeptide ABC transporter, periplasmic oligopeptide-binding protein"/>
    <property type="match status" value="1"/>
</dbReference>
<dbReference type="STRING" id="390874.Tpet_1677"/>
<dbReference type="Gene3D" id="3.40.190.10">
    <property type="entry name" value="Periplasmic binding protein-like II"/>
    <property type="match status" value="1"/>
</dbReference>
<dbReference type="CDD" id="cd08500">
    <property type="entry name" value="PBP2_NikA_DppA_OppA_like_4"/>
    <property type="match status" value="1"/>
</dbReference>
<feature type="domain" description="Solute-binding protein family 5" evidence="1">
    <location>
        <begin position="122"/>
        <end position="522"/>
    </location>
</feature>
<gene>
    <name evidence="2" type="ordered locus">Tpet_1677</name>
</gene>
<sequence>MFRRVLWGLLVVIFAAQILAIGLNKIVPGEYYNLTDYERLTGKKITKFNEAPMLKEMVEKGLLPPVEERLPKNPVVVTPYEEIGQYGGTWRRVWFGLPDQPNVDKIAVEKLVMFDKTGGVILPNILEEWQVSSDGKTFVFKIREGLKWSDGVPVTTEDVRFWYEDILLDENLTPTIPSWLIAGGKPLKVEIVDKCTFKVNFEVPYPLFLYQLAYRGQGGYVFVVPSHYLKNFHPKYVPLEKLTQMAKEEGYDYWWQLFAAKGTNTNAWITNPELPVLYPWKLKKLTDSQLVIERNPYYFKVDPEGNQLPYIDEIVFYRIQDKQMALMKAMAGEIDMQTRHFGTEQFTILLENREKGGYRVLRWVWGVGSIVTFYVNQNVKDPVLRELFQNPKFRYALSLAINREEIATLVFHNLGEPRQASLITGVAFYDPEWEKAYAEYNPEKANALLDEIGLTKRDAEGYRIRSDGKRLEIIIEYSVTDAVVDVLEMVKQYWENLGIKVLLKPEERSLYMTRCEAGEPEIGAWSFDRCAAVLSDPGRLLGTVWDGPWAPLYARWYISGGKAGEEPPEGSDIRRIYELWDKVKVTVDEEERDRLFKELINIHKKNIFFIGTVGEVQIPVIVKDNFRNVPDGLIFDHPLFSPKNARPEQFFFELK</sequence>
<dbReference type="InterPro" id="IPR039424">
    <property type="entry name" value="SBP_5"/>
</dbReference>
<dbReference type="GO" id="GO:1904680">
    <property type="term" value="F:peptide transmembrane transporter activity"/>
    <property type="evidence" value="ECO:0007669"/>
    <property type="project" value="TreeGrafter"/>
</dbReference>
<dbReference type="PANTHER" id="PTHR30290">
    <property type="entry name" value="PERIPLASMIC BINDING COMPONENT OF ABC TRANSPORTER"/>
    <property type="match status" value="1"/>
</dbReference>
<dbReference type="HOGENOM" id="CLU_017028_8_2_0"/>
<dbReference type="AlphaFoldDB" id="A5INA9"/>
<dbReference type="PANTHER" id="PTHR30290:SF62">
    <property type="entry name" value="OLIGOPEPTIDE ABC TRANSPORTER, PERIPLASMIC OLIGOPEPTIDE-BINDING PROTEIN"/>
    <property type="match status" value="1"/>
</dbReference>
<evidence type="ECO:0000313" key="3">
    <source>
        <dbReference type="Proteomes" id="UP000006558"/>
    </source>
</evidence>
<dbReference type="GO" id="GO:0043190">
    <property type="term" value="C:ATP-binding cassette (ABC) transporter complex"/>
    <property type="evidence" value="ECO:0007669"/>
    <property type="project" value="InterPro"/>
</dbReference>
<dbReference type="KEGG" id="tpt:Tpet_1677"/>
<dbReference type="SUPFAM" id="SSF53850">
    <property type="entry name" value="Periplasmic binding protein-like II"/>
    <property type="match status" value="1"/>
</dbReference>
<reference evidence="2 3" key="2">
    <citation type="journal article" date="2009" name="Proc. Natl. Acad. Sci. U.S.A.">
        <title>On the chimeric nature, thermophilic origin, and phylogenetic placement of the Thermotogales.</title>
        <authorList>
            <person name="Zhaxybayeva O."/>
            <person name="Swithers K.S."/>
            <person name="Lapierre P."/>
            <person name="Fournier G.P."/>
            <person name="Bickhart D.M."/>
            <person name="DeBoy R.T."/>
            <person name="Nelson K.E."/>
            <person name="Nesbo C.L."/>
            <person name="Doolittle W.F."/>
            <person name="Gogarten J.P."/>
            <person name="Noll K.M."/>
        </authorList>
    </citation>
    <scope>NUCLEOTIDE SEQUENCE [LARGE SCALE GENOMIC DNA]</scope>
    <source>
        <strain evidence="3">ATCC BAA-488 / DSM 13995 / JCM 10881 / RKU-1</strain>
    </source>
</reference>